<dbReference type="Proteomes" id="UP000033710">
    <property type="component" value="Unassembled WGS sequence"/>
</dbReference>
<feature type="compositionally biased region" description="Low complexity" evidence="1">
    <location>
        <begin position="238"/>
        <end position="248"/>
    </location>
</feature>
<gene>
    <name evidence="2" type="ORF">SPSK_07838</name>
</gene>
<dbReference type="AlphaFoldDB" id="A0A0F2MEZ8"/>
<evidence type="ECO:0000313" key="2">
    <source>
        <dbReference type="EMBL" id="KJR87649.1"/>
    </source>
</evidence>
<accession>A0A0F2MEZ8</accession>
<protein>
    <submittedName>
        <fullName evidence="2">Uncharacterized protein</fullName>
    </submittedName>
</protein>
<comment type="caution">
    <text evidence="2">The sequence shown here is derived from an EMBL/GenBank/DDBJ whole genome shotgun (WGS) entry which is preliminary data.</text>
</comment>
<name>A0A0F2MEZ8_SPOSC</name>
<organism evidence="2 3">
    <name type="scientific">Sporothrix schenckii 1099-18</name>
    <dbReference type="NCBI Taxonomy" id="1397361"/>
    <lineage>
        <taxon>Eukaryota</taxon>
        <taxon>Fungi</taxon>
        <taxon>Dikarya</taxon>
        <taxon>Ascomycota</taxon>
        <taxon>Pezizomycotina</taxon>
        <taxon>Sordariomycetes</taxon>
        <taxon>Sordariomycetidae</taxon>
        <taxon>Ophiostomatales</taxon>
        <taxon>Ophiostomataceae</taxon>
        <taxon>Sporothrix</taxon>
    </lineage>
</organism>
<dbReference type="OrthoDB" id="10482306at2759"/>
<evidence type="ECO:0000256" key="1">
    <source>
        <dbReference type="SAM" id="MobiDB-lite"/>
    </source>
</evidence>
<evidence type="ECO:0000313" key="3">
    <source>
        <dbReference type="Proteomes" id="UP000033710"/>
    </source>
</evidence>
<dbReference type="RefSeq" id="XP_016590325.1">
    <property type="nucleotide sequence ID" value="XM_016734493.1"/>
</dbReference>
<feature type="region of interest" description="Disordered" evidence="1">
    <location>
        <begin position="227"/>
        <end position="248"/>
    </location>
</feature>
<dbReference type="KEGG" id="ssck:SPSK_07838"/>
<dbReference type="GeneID" id="27669770"/>
<reference evidence="2 3" key="2">
    <citation type="journal article" date="2015" name="Eukaryot. Cell">
        <title>Asexual propagation of a virulent clone complex in a human and feline outbreak of sporotrichosis.</title>
        <authorList>
            <person name="Teixeira Mde M."/>
            <person name="Rodrigues A.M."/>
            <person name="Tsui C.K."/>
            <person name="de Almeida L.G."/>
            <person name="Van Diepeningen A.D."/>
            <person name="van den Ende B.G."/>
            <person name="Fernandes G.F."/>
            <person name="Kano R."/>
            <person name="Hamelin R.C."/>
            <person name="Lopes-Bezerra L.M."/>
            <person name="Vasconcelos A.T."/>
            <person name="de Hoog S."/>
            <person name="de Camargo Z.P."/>
            <person name="Felipe M.S."/>
        </authorList>
    </citation>
    <scope>NUCLEOTIDE SEQUENCE [LARGE SCALE GENOMIC DNA]</scope>
    <source>
        <strain evidence="2 3">1099-18</strain>
    </source>
</reference>
<proteinExistence type="predicted"/>
<dbReference type="EMBL" id="AXCR01000004">
    <property type="protein sequence ID" value="KJR87649.1"/>
    <property type="molecule type" value="Genomic_DNA"/>
</dbReference>
<feature type="region of interest" description="Disordered" evidence="1">
    <location>
        <begin position="43"/>
        <end position="129"/>
    </location>
</feature>
<sequence length="294" mass="33656">MSIYHRYAVFYCIQRYQADIDKLGDLLSQFDIVDNYSDNRITVNRDHPDTKSMIKTADGAADASHPRHGAENETDATQELRVREDVEESEIHEHDDDNHMPEGNRCRVSPNSKLDSQEKPGAGNGIGLDEVWNRPQEIPIATSAKPETEERPRLKFARSQLDRVRSCGRILQRLNAGLAKNIHRIETEENELSSESIRHLWSEAARLNGTEKIKPLRATTSWWENEARSEDTRSFSPTANNTARTTAVTSHRLPCSPLQNPIMANDLLWDDQVKQWQLGMGRLMDDQGRRYLKI</sequence>
<feature type="compositionally biased region" description="Basic and acidic residues" evidence="1">
    <location>
        <begin position="43"/>
        <end position="52"/>
    </location>
</feature>
<dbReference type="VEuPathDB" id="FungiDB:SPSK_07838"/>
<reference evidence="2 3" key="1">
    <citation type="journal article" date="2014" name="BMC Genomics">
        <title>Comparative genomics of the major fungal agents of human and animal Sporotrichosis: Sporothrix schenckii and Sporothrix brasiliensis.</title>
        <authorList>
            <person name="Teixeira M.M."/>
            <person name="de Almeida L.G."/>
            <person name="Kubitschek-Barreira P."/>
            <person name="Alves F.L."/>
            <person name="Kioshima E.S."/>
            <person name="Abadio A.K."/>
            <person name="Fernandes L."/>
            <person name="Derengowski L.S."/>
            <person name="Ferreira K.S."/>
            <person name="Souza R.C."/>
            <person name="Ruiz J.C."/>
            <person name="de Andrade N.C."/>
            <person name="Paes H.C."/>
            <person name="Nicola A.M."/>
            <person name="Albuquerque P."/>
            <person name="Gerber A.L."/>
            <person name="Martins V.P."/>
            <person name="Peconick L.D."/>
            <person name="Neto A.V."/>
            <person name="Chaucanez C.B."/>
            <person name="Silva P.A."/>
            <person name="Cunha O.L."/>
            <person name="de Oliveira F.F."/>
            <person name="dos Santos T.C."/>
            <person name="Barros A.L."/>
            <person name="Soares M.A."/>
            <person name="de Oliveira L.M."/>
            <person name="Marini M.M."/>
            <person name="Villalobos-Duno H."/>
            <person name="Cunha M.M."/>
            <person name="de Hoog S."/>
            <person name="da Silveira J.F."/>
            <person name="Henrissat B."/>
            <person name="Nino-Vega G.A."/>
            <person name="Cisalpino P.S."/>
            <person name="Mora-Montes H.M."/>
            <person name="Almeida S.R."/>
            <person name="Stajich J.E."/>
            <person name="Lopes-Bezerra L.M."/>
            <person name="Vasconcelos A.T."/>
            <person name="Felipe M.S."/>
        </authorList>
    </citation>
    <scope>NUCLEOTIDE SEQUENCE [LARGE SCALE GENOMIC DNA]</scope>
    <source>
        <strain evidence="2 3">1099-18</strain>
    </source>
</reference>
<feature type="compositionally biased region" description="Basic and acidic residues" evidence="1">
    <location>
        <begin position="78"/>
        <end position="105"/>
    </location>
</feature>